<dbReference type="PANTHER" id="PTHR10668:SF105">
    <property type="entry name" value="DEHYDROGENASE-RELATED"/>
    <property type="match status" value="1"/>
</dbReference>
<dbReference type="PANTHER" id="PTHR10668">
    <property type="entry name" value="PHYTOENE DEHYDROGENASE"/>
    <property type="match status" value="1"/>
</dbReference>
<gene>
    <name evidence="1" type="ORF">SAMN05421780_111146</name>
</gene>
<dbReference type="AlphaFoldDB" id="A0A1I1MWX2"/>
<dbReference type="STRING" id="927664.SAMN05421780_111146"/>
<evidence type="ECO:0000313" key="2">
    <source>
        <dbReference type="Proteomes" id="UP000199514"/>
    </source>
</evidence>
<dbReference type="Pfam" id="PF13450">
    <property type="entry name" value="NAD_binding_8"/>
    <property type="match status" value="1"/>
</dbReference>
<dbReference type="EMBL" id="FOLE01000011">
    <property type="protein sequence ID" value="SFC89665.1"/>
    <property type="molecule type" value="Genomic_DNA"/>
</dbReference>
<dbReference type="Gene3D" id="3.90.660.50">
    <property type="match status" value="1"/>
</dbReference>
<sequence length="492" mass="54019">MFWDCYLFLSLIVYNSMSSYQKYDAVIIGSGPNGLSAGIFLAQKGKNVLIIEASSTVGGGTGTKQLTLEGFQHDVCSAVHPMGYLSPYMRTLRLEEYGLEWIFPNASVAHPLDTGEVILLKKSVEETAEQLGADKDRYIRLMQPLAKHIDWLMEDSMRPLGMVKHPFFMAQFGLKALWPAQTFANFYFKEEKAKALFAGCAAHSILPFDKFFTAALGLVFLATGHAVNWPIAKGGSTAIAAAMRKCFEAHGGEIQLNQKITDFGQLPAARSYIFDTDPFQLASIASKQLPDSYTNQLRKFNFGPGVFKIDYALSAPIPWKNKAALEASTVHLGGTLAEIAYDEKQVWEGHNPTKPYILMAQQSQFDPSRSPQGKHTGWAYCHVPNGSKADMTEVIENQIERFAPGFKQTILGKYTMGTADFQAYNPNYFGGAVTGGAADITQLFTRPVARLDPYSTPNSQIFICSASTPPGGGVHGMNGYFAAQSVWKNVLS</sequence>
<dbReference type="Gene3D" id="3.50.50.60">
    <property type="entry name" value="FAD/NAD(P)-binding domain"/>
    <property type="match status" value="1"/>
</dbReference>
<organism evidence="1 2">
    <name type="scientific">Flexibacter flexilis DSM 6793</name>
    <dbReference type="NCBI Taxonomy" id="927664"/>
    <lineage>
        <taxon>Bacteria</taxon>
        <taxon>Pseudomonadati</taxon>
        <taxon>Bacteroidota</taxon>
        <taxon>Cytophagia</taxon>
        <taxon>Cytophagales</taxon>
        <taxon>Flexibacteraceae</taxon>
        <taxon>Flexibacter</taxon>
    </lineage>
</organism>
<reference evidence="1 2" key="1">
    <citation type="submission" date="2016-10" db="EMBL/GenBank/DDBJ databases">
        <authorList>
            <person name="de Groot N.N."/>
        </authorList>
    </citation>
    <scope>NUCLEOTIDE SEQUENCE [LARGE SCALE GENOMIC DNA]</scope>
    <source>
        <strain evidence="1 2">DSM 6793</strain>
    </source>
</reference>
<protein>
    <submittedName>
        <fullName evidence="1">Phytoene dehydrogenase-related protein</fullName>
    </submittedName>
</protein>
<dbReference type="SUPFAM" id="SSF51905">
    <property type="entry name" value="FAD/NAD(P)-binding domain"/>
    <property type="match status" value="1"/>
</dbReference>
<evidence type="ECO:0000313" key="1">
    <source>
        <dbReference type="EMBL" id="SFC89665.1"/>
    </source>
</evidence>
<keyword evidence="2" id="KW-1185">Reference proteome</keyword>
<dbReference type="PRINTS" id="PR00411">
    <property type="entry name" value="PNDRDTASEI"/>
</dbReference>
<proteinExistence type="predicted"/>
<dbReference type="Proteomes" id="UP000199514">
    <property type="component" value="Unassembled WGS sequence"/>
</dbReference>
<dbReference type="InterPro" id="IPR036188">
    <property type="entry name" value="FAD/NAD-bd_sf"/>
</dbReference>
<name>A0A1I1MWX2_9BACT</name>
<accession>A0A1I1MWX2</accession>